<dbReference type="SUPFAM" id="SSF46785">
    <property type="entry name" value="Winged helix' DNA-binding domain"/>
    <property type="match status" value="1"/>
</dbReference>
<comment type="similarity">
    <text evidence="1">Belongs to the LysR transcriptional regulatory family.</text>
</comment>
<evidence type="ECO:0000313" key="7">
    <source>
        <dbReference type="Proteomes" id="UP001367030"/>
    </source>
</evidence>
<dbReference type="PANTHER" id="PTHR30126:SF77">
    <property type="entry name" value="TRANSCRIPTIONAL REGULATORY PROTEIN"/>
    <property type="match status" value="1"/>
</dbReference>
<dbReference type="RefSeq" id="WP_340337625.1">
    <property type="nucleotide sequence ID" value="NZ_JBBKZS010000011.1"/>
</dbReference>
<keyword evidence="4" id="KW-0804">Transcription</keyword>
<dbReference type="PRINTS" id="PR00039">
    <property type="entry name" value="HTHLYSR"/>
</dbReference>
<proteinExistence type="inferred from homology"/>
<name>A0ABU8XD20_9BURK</name>
<dbReference type="InterPro" id="IPR036390">
    <property type="entry name" value="WH_DNA-bd_sf"/>
</dbReference>
<dbReference type="CDD" id="cd05466">
    <property type="entry name" value="PBP2_LTTR_substrate"/>
    <property type="match status" value="1"/>
</dbReference>
<evidence type="ECO:0000259" key="5">
    <source>
        <dbReference type="PROSITE" id="PS50931"/>
    </source>
</evidence>
<dbReference type="InterPro" id="IPR000847">
    <property type="entry name" value="LysR_HTH_N"/>
</dbReference>
<dbReference type="Gene3D" id="1.10.10.10">
    <property type="entry name" value="Winged helix-like DNA-binding domain superfamily/Winged helix DNA-binding domain"/>
    <property type="match status" value="1"/>
</dbReference>
<dbReference type="Pfam" id="PF00126">
    <property type="entry name" value="HTH_1"/>
    <property type="match status" value="1"/>
</dbReference>
<dbReference type="PANTHER" id="PTHR30126">
    <property type="entry name" value="HTH-TYPE TRANSCRIPTIONAL REGULATOR"/>
    <property type="match status" value="1"/>
</dbReference>
<reference evidence="6 7" key="1">
    <citation type="submission" date="2024-03" db="EMBL/GenBank/DDBJ databases">
        <title>Novel species of the genus Variovorax.</title>
        <authorList>
            <person name="Liu Q."/>
            <person name="Xin Y.-H."/>
        </authorList>
    </citation>
    <scope>NUCLEOTIDE SEQUENCE [LARGE SCALE GENOMIC DNA]</scope>
    <source>
        <strain evidence="6 7">KACC 18901</strain>
    </source>
</reference>
<dbReference type="SUPFAM" id="SSF53850">
    <property type="entry name" value="Periplasmic binding protein-like II"/>
    <property type="match status" value="1"/>
</dbReference>
<keyword evidence="2" id="KW-0805">Transcription regulation</keyword>
<dbReference type="Proteomes" id="UP001367030">
    <property type="component" value="Unassembled WGS sequence"/>
</dbReference>
<organism evidence="6 7">
    <name type="scientific">Variovorax robiniae</name>
    <dbReference type="NCBI Taxonomy" id="1836199"/>
    <lineage>
        <taxon>Bacteria</taxon>
        <taxon>Pseudomonadati</taxon>
        <taxon>Pseudomonadota</taxon>
        <taxon>Betaproteobacteria</taxon>
        <taxon>Burkholderiales</taxon>
        <taxon>Comamonadaceae</taxon>
        <taxon>Variovorax</taxon>
    </lineage>
</organism>
<protein>
    <submittedName>
        <fullName evidence="6">LysR family transcriptional regulator</fullName>
    </submittedName>
</protein>
<sequence>MRATLAQLEAFYWIARLGSFHAAARQLHLTQPTVSARIAELEANLGAPLFNRVKQRAELTARGSGMVDTVDRMLKLSDDIATYSTGGRNLRGLLRLGAVESVALMTLPRLLPQLVARYPELKVELTLDVGSALNRKLNANELDLAVLTDPRVNDAVTVAPVGGIELAWFGSPQLRLPRKRLKPADLRRVPVLTMPNPSTIYRAVAGWFSSGNVEPEHLSSCNSLALMVRLITAGQGVAVLPTAMVRQEVAAGQLVPLDTSSEIPPGMLVIAHTGPAHRYRPLVKTIAGALRDSELVAPLPA</sequence>
<dbReference type="EMBL" id="JBBKZS010000011">
    <property type="protein sequence ID" value="MEJ8857559.1"/>
    <property type="molecule type" value="Genomic_DNA"/>
</dbReference>
<dbReference type="InterPro" id="IPR005119">
    <property type="entry name" value="LysR_subst-bd"/>
</dbReference>
<evidence type="ECO:0000256" key="4">
    <source>
        <dbReference type="ARBA" id="ARBA00023163"/>
    </source>
</evidence>
<dbReference type="Pfam" id="PF03466">
    <property type="entry name" value="LysR_substrate"/>
    <property type="match status" value="1"/>
</dbReference>
<evidence type="ECO:0000256" key="1">
    <source>
        <dbReference type="ARBA" id="ARBA00009437"/>
    </source>
</evidence>
<evidence type="ECO:0000256" key="3">
    <source>
        <dbReference type="ARBA" id="ARBA00023125"/>
    </source>
</evidence>
<feature type="domain" description="HTH lysR-type" evidence="5">
    <location>
        <begin position="1"/>
        <end position="60"/>
    </location>
</feature>
<keyword evidence="7" id="KW-1185">Reference proteome</keyword>
<dbReference type="PROSITE" id="PS50931">
    <property type="entry name" value="HTH_LYSR"/>
    <property type="match status" value="1"/>
</dbReference>
<accession>A0ABU8XD20</accession>
<comment type="caution">
    <text evidence="6">The sequence shown here is derived from an EMBL/GenBank/DDBJ whole genome shotgun (WGS) entry which is preliminary data.</text>
</comment>
<evidence type="ECO:0000256" key="2">
    <source>
        <dbReference type="ARBA" id="ARBA00023015"/>
    </source>
</evidence>
<evidence type="ECO:0000313" key="6">
    <source>
        <dbReference type="EMBL" id="MEJ8857559.1"/>
    </source>
</evidence>
<dbReference type="InterPro" id="IPR036388">
    <property type="entry name" value="WH-like_DNA-bd_sf"/>
</dbReference>
<dbReference type="Gene3D" id="3.40.190.10">
    <property type="entry name" value="Periplasmic binding protein-like II"/>
    <property type="match status" value="2"/>
</dbReference>
<gene>
    <name evidence="6" type="ORF">WKW79_23510</name>
</gene>
<keyword evidence="3" id="KW-0238">DNA-binding</keyword>